<evidence type="ECO:0000256" key="3">
    <source>
        <dbReference type="SAM" id="Coils"/>
    </source>
</evidence>
<feature type="compositionally biased region" description="Polar residues" evidence="4">
    <location>
        <begin position="156"/>
        <end position="182"/>
    </location>
</feature>
<evidence type="ECO:0000313" key="6">
    <source>
        <dbReference type="WBParaSite" id="TREG1_136600.2"/>
    </source>
</evidence>
<dbReference type="AlphaFoldDB" id="A0AA85J818"/>
<comment type="similarity">
    <text evidence="1">Belongs to the TPD52 family.</text>
</comment>
<evidence type="ECO:0000256" key="4">
    <source>
        <dbReference type="SAM" id="MobiDB-lite"/>
    </source>
</evidence>
<protein>
    <submittedName>
        <fullName evidence="6">Uncharacterized protein</fullName>
    </submittedName>
</protein>
<dbReference type="WBParaSite" id="TREG1_136600.2">
    <property type="protein sequence ID" value="TREG1_136600.2"/>
    <property type="gene ID" value="TREG1_136600"/>
</dbReference>
<reference evidence="6" key="2">
    <citation type="submission" date="2023-11" db="UniProtKB">
        <authorList>
            <consortium name="WormBaseParasite"/>
        </authorList>
    </citation>
    <scope>IDENTIFICATION</scope>
</reference>
<feature type="compositionally biased region" description="Low complexity" evidence="4">
    <location>
        <begin position="192"/>
        <end position="202"/>
    </location>
</feature>
<reference evidence="5" key="1">
    <citation type="submission" date="2022-06" db="EMBL/GenBank/DDBJ databases">
        <authorList>
            <person name="Berger JAMES D."/>
            <person name="Berger JAMES D."/>
        </authorList>
    </citation>
    <scope>NUCLEOTIDE SEQUENCE [LARGE SCALE GENOMIC DNA]</scope>
</reference>
<feature type="coiled-coil region" evidence="3">
    <location>
        <begin position="36"/>
        <end position="63"/>
    </location>
</feature>
<name>A0AA85J818_TRIRE</name>
<dbReference type="Pfam" id="PF04201">
    <property type="entry name" value="TPD52"/>
    <property type="match status" value="1"/>
</dbReference>
<organism evidence="5 6">
    <name type="scientific">Trichobilharzia regenti</name>
    <name type="common">Nasal bird schistosome</name>
    <dbReference type="NCBI Taxonomy" id="157069"/>
    <lineage>
        <taxon>Eukaryota</taxon>
        <taxon>Metazoa</taxon>
        <taxon>Spiralia</taxon>
        <taxon>Lophotrochozoa</taxon>
        <taxon>Platyhelminthes</taxon>
        <taxon>Trematoda</taxon>
        <taxon>Digenea</taxon>
        <taxon>Strigeidida</taxon>
        <taxon>Schistosomatoidea</taxon>
        <taxon>Schistosomatidae</taxon>
        <taxon>Trichobilharzia</taxon>
    </lineage>
</organism>
<dbReference type="PANTHER" id="PTHR19307:SF14">
    <property type="entry name" value="TUMOR PROTEIN D52"/>
    <property type="match status" value="1"/>
</dbReference>
<evidence type="ECO:0000256" key="2">
    <source>
        <dbReference type="ARBA" id="ARBA00023054"/>
    </source>
</evidence>
<evidence type="ECO:0000313" key="5">
    <source>
        <dbReference type="Proteomes" id="UP000050795"/>
    </source>
</evidence>
<feature type="region of interest" description="Disordered" evidence="4">
    <location>
        <begin position="156"/>
        <end position="236"/>
    </location>
</feature>
<feature type="compositionally biased region" description="Basic and acidic residues" evidence="4">
    <location>
        <begin position="218"/>
        <end position="227"/>
    </location>
</feature>
<keyword evidence="5" id="KW-1185">Reference proteome</keyword>
<accession>A0AA85J818</accession>
<sequence>MDSPYLDEHYFETNEDEVCGNIPTGVDVSRENSLTGDSLTRMKAQWAEELKQVEDEIQTLRQVLLSKFRRQQYLKRQLGITPIAELKSEVKQGLDTLRTSDAYQKTSAVVKTAKDKTSAVIYEKWNLLRQSNAYKSFENKVGSAYSNVYGKLTRSTTSAGNNEQPKNLQNLTANSSSSNGNVTDVVHQTPVSSSSQLLASSSLKKDTVNSDSTNIGDHQNDGSHGDGDGGDDVDEKYAIHLDNNLFDEEIEMLTADKDIDNRTRKNKKKH</sequence>
<proteinExistence type="inferred from homology"/>
<dbReference type="GO" id="GO:0005737">
    <property type="term" value="C:cytoplasm"/>
    <property type="evidence" value="ECO:0007669"/>
    <property type="project" value="TreeGrafter"/>
</dbReference>
<evidence type="ECO:0000256" key="1">
    <source>
        <dbReference type="ARBA" id="ARBA00005702"/>
    </source>
</evidence>
<dbReference type="PANTHER" id="PTHR19307">
    <property type="entry name" value="TUMOR PROTEIN D52"/>
    <property type="match status" value="1"/>
</dbReference>
<keyword evidence="2 3" id="KW-0175">Coiled coil</keyword>
<dbReference type="InterPro" id="IPR007327">
    <property type="entry name" value="TPD52"/>
</dbReference>
<dbReference type="Proteomes" id="UP000050795">
    <property type="component" value="Unassembled WGS sequence"/>
</dbReference>